<dbReference type="Proteomes" id="UP000499080">
    <property type="component" value="Unassembled WGS sequence"/>
</dbReference>
<keyword evidence="2" id="KW-1185">Reference proteome</keyword>
<proteinExistence type="predicted"/>
<evidence type="ECO:0000313" key="2">
    <source>
        <dbReference type="Proteomes" id="UP000499080"/>
    </source>
</evidence>
<protein>
    <submittedName>
        <fullName evidence="1">Uncharacterized protein</fullName>
    </submittedName>
</protein>
<evidence type="ECO:0000313" key="1">
    <source>
        <dbReference type="EMBL" id="GBO31803.1"/>
    </source>
</evidence>
<comment type="caution">
    <text evidence="1">The sequence shown here is derived from an EMBL/GenBank/DDBJ whole genome shotgun (WGS) entry which is preliminary data.</text>
</comment>
<dbReference type="AlphaFoldDB" id="A0A4Y2W270"/>
<dbReference type="EMBL" id="BGPR01055173">
    <property type="protein sequence ID" value="GBO31803.1"/>
    <property type="molecule type" value="Genomic_DNA"/>
</dbReference>
<reference evidence="1 2" key="1">
    <citation type="journal article" date="2019" name="Sci. Rep.">
        <title>Orb-weaving spider Araneus ventricosus genome elucidates the spidroin gene catalogue.</title>
        <authorList>
            <person name="Kono N."/>
            <person name="Nakamura H."/>
            <person name="Ohtoshi R."/>
            <person name="Moran D.A.P."/>
            <person name="Shinohara A."/>
            <person name="Yoshida Y."/>
            <person name="Fujiwara M."/>
            <person name="Mori M."/>
            <person name="Tomita M."/>
            <person name="Arakawa K."/>
        </authorList>
    </citation>
    <scope>NUCLEOTIDE SEQUENCE [LARGE SCALE GENOMIC DNA]</scope>
</reference>
<accession>A0A4Y2W270</accession>
<organism evidence="1 2">
    <name type="scientific">Araneus ventricosus</name>
    <name type="common">Orbweaver spider</name>
    <name type="synonym">Epeira ventricosa</name>
    <dbReference type="NCBI Taxonomy" id="182803"/>
    <lineage>
        <taxon>Eukaryota</taxon>
        <taxon>Metazoa</taxon>
        <taxon>Ecdysozoa</taxon>
        <taxon>Arthropoda</taxon>
        <taxon>Chelicerata</taxon>
        <taxon>Arachnida</taxon>
        <taxon>Araneae</taxon>
        <taxon>Araneomorphae</taxon>
        <taxon>Entelegynae</taxon>
        <taxon>Araneoidea</taxon>
        <taxon>Araneidae</taxon>
        <taxon>Araneus</taxon>
    </lineage>
</organism>
<name>A0A4Y2W270_ARAVE</name>
<gene>
    <name evidence="1" type="ORF">AVEN_274923_1</name>
</gene>
<sequence>MDNEEEISVYRQYAADGLSSDDFGAYNTLFNKPRRGRWDSFNVATLDAPAPHSLLKYSPSVFPGSAPCDFPVLFEVHGQSCGVPTL</sequence>